<accession>A0A8I0MYY1</accession>
<dbReference type="EMBL" id="AQHF01000034">
    <property type="protein sequence ID" value="MBE0348594.1"/>
    <property type="molecule type" value="Genomic_DNA"/>
</dbReference>
<keyword evidence="2" id="KW-1185">Reference proteome</keyword>
<gene>
    <name evidence="1" type="ORF">PPEP_b0379</name>
</gene>
<name>A0A8I0MYY1_9GAMM</name>
<reference evidence="1 2" key="1">
    <citation type="submission" date="2015-06" db="EMBL/GenBank/DDBJ databases">
        <title>Genome sequence of Pseudoalteromonas peptidolytica.</title>
        <authorList>
            <person name="Xie B.-B."/>
            <person name="Rong J.-C."/>
            <person name="Qin Q.-L."/>
            <person name="Zhang Y.-Z."/>
        </authorList>
    </citation>
    <scope>NUCLEOTIDE SEQUENCE [LARGE SCALE GENOMIC DNA]</scope>
    <source>
        <strain evidence="1 2">F12-50-A1</strain>
    </source>
</reference>
<comment type="caution">
    <text evidence="1">The sequence shown here is derived from an EMBL/GenBank/DDBJ whole genome shotgun (WGS) entry which is preliminary data.</text>
</comment>
<evidence type="ECO:0000313" key="1">
    <source>
        <dbReference type="EMBL" id="MBE0348594.1"/>
    </source>
</evidence>
<sequence length="44" mass="5189">MHYSKIINYNHHFNAANIELKQYATVDTLKLPEVWIASELIPDF</sequence>
<dbReference type="Proteomes" id="UP000660708">
    <property type="component" value="Unassembled WGS sequence"/>
</dbReference>
<protein>
    <submittedName>
        <fullName evidence="1">Uncharacterized protein</fullName>
    </submittedName>
</protein>
<dbReference type="AlphaFoldDB" id="A0A8I0MYY1"/>
<evidence type="ECO:0000313" key="2">
    <source>
        <dbReference type="Proteomes" id="UP000660708"/>
    </source>
</evidence>
<organism evidence="1 2">
    <name type="scientific">Pseudoalteromonas peptidolytica F12-50-A1</name>
    <dbReference type="NCBI Taxonomy" id="1315280"/>
    <lineage>
        <taxon>Bacteria</taxon>
        <taxon>Pseudomonadati</taxon>
        <taxon>Pseudomonadota</taxon>
        <taxon>Gammaproteobacteria</taxon>
        <taxon>Alteromonadales</taxon>
        <taxon>Pseudoalteromonadaceae</taxon>
        <taxon>Pseudoalteromonas</taxon>
    </lineage>
</organism>
<proteinExistence type="predicted"/>